<organism evidence="5 6">
    <name type="scientific">Phyllosticta citribraziliensis</name>
    <dbReference type="NCBI Taxonomy" id="989973"/>
    <lineage>
        <taxon>Eukaryota</taxon>
        <taxon>Fungi</taxon>
        <taxon>Dikarya</taxon>
        <taxon>Ascomycota</taxon>
        <taxon>Pezizomycotina</taxon>
        <taxon>Dothideomycetes</taxon>
        <taxon>Dothideomycetes incertae sedis</taxon>
        <taxon>Botryosphaeriales</taxon>
        <taxon>Phyllostictaceae</taxon>
        <taxon>Phyllosticta</taxon>
    </lineage>
</organism>
<feature type="compositionally biased region" description="Basic and acidic residues" evidence="3">
    <location>
        <begin position="143"/>
        <end position="169"/>
    </location>
</feature>
<feature type="region of interest" description="Disordered" evidence="3">
    <location>
        <begin position="186"/>
        <end position="212"/>
    </location>
</feature>
<gene>
    <name evidence="5" type="ORF">J3D65DRAFT_672054</name>
</gene>
<evidence type="ECO:0000256" key="1">
    <source>
        <dbReference type="ARBA" id="ARBA00010126"/>
    </source>
</evidence>
<feature type="compositionally biased region" description="Low complexity" evidence="3">
    <location>
        <begin position="287"/>
        <end position="310"/>
    </location>
</feature>
<dbReference type="GeneID" id="92036351"/>
<reference evidence="5 6" key="1">
    <citation type="submission" date="2024-04" db="EMBL/GenBank/DDBJ databases">
        <title>Phyllosticta paracitricarpa is synonymous to the EU quarantine fungus P. citricarpa based on phylogenomic analyses.</title>
        <authorList>
            <consortium name="Lawrence Berkeley National Laboratory"/>
            <person name="Van ingen-buijs V.A."/>
            <person name="Van westerhoven A.C."/>
            <person name="Haridas S."/>
            <person name="Skiadas P."/>
            <person name="Martin F."/>
            <person name="Groenewald J.Z."/>
            <person name="Crous P.W."/>
            <person name="Seidl M.F."/>
        </authorList>
    </citation>
    <scope>NUCLEOTIDE SEQUENCE [LARGE SCALE GENOMIC DNA]</scope>
    <source>
        <strain evidence="5 6">CPC 17464</strain>
    </source>
</reference>
<name>A0ABR1L4V6_9PEZI</name>
<evidence type="ECO:0000313" key="5">
    <source>
        <dbReference type="EMBL" id="KAK7530274.1"/>
    </source>
</evidence>
<dbReference type="InterPro" id="IPR018612">
    <property type="entry name" value="NSRP1_N"/>
</dbReference>
<comment type="similarity">
    <text evidence="1">Belongs to the NSRP1 family.</text>
</comment>
<accession>A0ABR1L4V6</accession>
<evidence type="ECO:0000259" key="4">
    <source>
        <dbReference type="Pfam" id="PF09745"/>
    </source>
</evidence>
<evidence type="ECO:0000256" key="2">
    <source>
        <dbReference type="ARBA" id="ARBA00023054"/>
    </source>
</evidence>
<dbReference type="Pfam" id="PF09745">
    <property type="entry name" value="NSRP1_N"/>
    <property type="match status" value="1"/>
</dbReference>
<feature type="compositionally biased region" description="Basic and acidic residues" evidence="3">
    <location>
        <begin position="120"/>
        <end position="129"/>
    </location>
</feature>
<comment type="caution">
    <text evidence="5">The sequence shown here is derived from an EMBL/GenBank/DDBJ whole genome shotgun (WGS) entry which is preliminary data.</text>
</comment>
<dbReference type="EMBL" id="JBBPEH010000014">
    <property type="protein sequence ID" value="KAK7530274.1"/>
    <property type="molecule type" value="Genomic_DNA"/>
</dbReference>
<feature type="region of interest" description="Disordered" evidence="3">
    <location>
        <begin position="279"/>
        <end position="404"/>
    </location>
</feature>
<dbReference type="PANTHER" id="PTHR47845:SF1">
    <property type="entry name" value="NUCLEAR SPECKLE SPLICING REGULATORY PROTEIN 1 HOMOLOG"/>
    <property type="match status" value="1"/>
</dbReference>
<feature type="region of interest" description="Disordered" evidence="3">
    <location>
        <begin position="120"/>
        <end position="169"/>
    </location>
</feature>
<feature type="compositionally biased region" description="Basic and acidic residues" evidence="3">
    <location>
        <begin position="336"/>
        <end position="355"/>
    </location>
</feature>
<dbReference type="InterPro" id="IPR053246">
    <property type="entry name" value="NS_splicing_regulatory_protein"/>
</dbReference>
<evidence type="ECO:0000313" key="6">
    <source>
        <dbReference type="Proteomes" id="UP001360953"/>
    </source>
</evidence>
<feature type="domain" description="Nuclear speckle splicing regulatory protein 1 N-terminal" evidence="4">
    <location>
        <begin position="89"/>
        <end position="204"/>
    </location>
</feature>
<dbReference type="RefSeq" id="XP_066650513.1">
    <property type="nucleotide sequence ID" value="XM_066803445.1"/>
</dbReference>
<feature type="compositionally biased region" description="Low complexity" evidence="3">
    <location>
        <begin position="68"/>
        <end position="78"/>
    </location>
</feature>
<keyword evidence="2" id="KW-0175">Coiled coil</keyword>
<evidence type="ECO:0000256" key="3">
    <source>
        <dbReference type="SAM" id="MobiDB-lite"/>
    </source>
</evidence>
<dbReference type="Proteomes" id="UP001360953">
    <property type="component" value="Unassembled WGS sequence"/>
</dbReference>
<feature type="compositionally biased region" description="Basic and acidic residues" evidence="3">
    <location>
        <begin position="366"/>
        <end position="378"/>
    </location>
</feature>
<proteinExistence type="inferred from homology"/>
<protein>
    <submittedName>
        <fullName evidence="5">Nuclear speckle splicing regulatory protein 1 like protein</fullName>
    </submittedName>
</protein>
<dbReference type="PANTHER" id="PTHR47845">
    <property type="entry name" value="NUCLEAR SPECKLE SPLICING REGULATORY PROTEIN 1 HOMOLOG"/>
    <property type="match status" value="1"/>
</dbReference>
<feature type="compositionally biased region" description="Basic and acidic residues" evidence="3">
    <location>
        <begin position="186"/>
        <end position="201"/>
    </location>
</feature>
<sequence>MSLQYGLNIKKKPGQAPSRAKPKALFGDDDSDKEDTANDNVEEVGAFDLDASSKASTKLKPRPKETSSKQPSKSQVSPYGDLSSLRSQRKQQEEAEALDPSVYDYDAAYDALHANDAARKAKERAEAAQRKPKYMEGLLASAEVRKRDQLRAKEKQLQREREAEGDDFADKEKFVTEAYKKQQEDLLKLEEEEKRKEEAERKKRGPGMSGFYKNMMNEQEKRHQEVIEATEKAQAGALEIPSEEELKQKSDAELAKEMKGKGVDVMINDEGQVADKRQLLTAGLNIAPKPKQPSAAPAASSRTSSSQQQAHQGRNSNRNAVRERQSRLVEQQLEQAAKRAADQEAEEAAKLEHAAKSRKTTNDISSAKERYLQRKREAAAAAEAVEVPPSGSLELHGTKQWNNR</sequence>
<keyword evidence="6" id="KW-1185">Reference proteome</keyword>
<feature type="region of interest" description="Disordered" evidence="3">
    <location>
        <begin position="1"/>
        <end position="101"/>
    </location>
</feature>